<dbReference type="PANTHER" id="PTHR21245">
    <property type="entry name" value="HETEROGENEOUS NUCLEAR RIBONUCLEOPROTEIN"/>
    <property type="match status" value="1"/>
</dbReference>
<evidence type="ECO:0000313" key="5">
    <source>
        <dbReference type="Proteomes" id="UP000198287"/>
    </source>
</evidence>
<sequence>MNQGRSESSIAFGSIFSIIAKFRSEHYSQGYPEIKRRQAEGKQLASLNSVLPRQSKASLRFLLWSRIHLPKNSSSFHSVPVATSFLIFVSKKLLPNSSITKMEWSQQNGQRLYGPPVECNLKLQQGTEVFVSNIPRACTEFHIYSIFENAGPIYQVRMMMDFSGTNRGYCFVRFFEKQHAYKAIHVLNGFEIQKGSKIGVVMSLDNCSLHIPKIPPNKSEEDVRKEIYRVCNDVTNVTVVPHNDGKNNQSCLVDFTTHRAASIARRLFLSRKVKLWDQCCFVEWAQPSDK</sequence>
<dbReference type="SUPFAM" id="SSF54928">
    <property type="entry name" value="RNA-binding domain, RBD"/>
    <property type="match status" value="1"/>
</dbReference>
<accession>A0A226EM92</accession>
<gene>
    <name evidence="4" type="ORF">Fcan01_06918</name>
</gene>
<evidence type="ECO:0000256" key="1">
    <source>
        <dbReference type="ARBA" id="ARBA00022884"/>
    </source>
</evidence>
<dbReference type="InterPro" id="IPR000504">
    <property type="entry name" value="RRM_dom"/>
</dbReference>
<keyword evidence="5" id="KW-1185">Reference proteome</keyword>
<dbReference type="EMBL" id="LNIX01000003">
    <property type="protein sequence ID" value="OXA58267.1"/>
    <property type="molecule type" value="Genomic_DNA"/>
</dbReference>
<dbReference type="InterPro" id="IPR012677">
    <property type="entry name" value="Nucleotide-bd_a/b_plait_sf"/>
</dbReference>
<reference evidence="4 5" key="1">
    <citation type="submission" date="2015-12" db="EMBL/GenBank/DDBJ databases">
        <title>The genome of Folsomia candida.</title>
        <authorList>
            <person name="Faddeeva A."/>
            <person name="Derks M.F."/>
            <person name="Anvar Y."/>
            <person name="Smit S."/>
            <person name="Van Straalen N."/>
            <person name="Roelofs D."/>
        </authorList>
    </citation>
    <scope>NUCLEOTIDE SEQUENCE [LARGE SCALE GENOMIC DNA]</scope>
    <source>
        <strain evidence="4 5">VU population</strain>
        <tissue evidence="4">Whole body</tissue>
    </source>
</reference>
<dbReference type="GO" id="GO:0003723">
    <property type="term" value="F:RNA binding"/>
    <property type="evidence" value="ECO:0007669"/>
    <property type="project" value="UniProtKB-UniRule"/>
</dbReference>
<dbReference type="AlphaFoldDB" id="A0A226EM92"/>
<protein>
    <submittedName>
        <fullName evidence="4">APOBEC1 complementation factor</fullName>
    </submittedName>
</protein>
<evidence type="ECO:0000256" key="2">
    <source>
        <dbReference type="PROSITE-ProRule" id="PRU00176"/>
    </source>
</evidence>
<dbReference type="Pfam" id="PF00076">
    <property type="entry name" value="RRM_1"/>
    <property type="match status" value="1"/>
</dbReference>
<feature type="domain" description="RRM" evidence="3">
    <location>
        <begin position="127"/>
        <end position="205"/>
    </location>
</feature>
<dbReference type="Gene3D" id="3.30.70.330">
    <property type="match status" value="2"/>
</dbReference>
<keyword evidence="1 2" id="KW-0694">RNA-binding</keyword>
<dbReference type="STRING" id="158441.A0A226EM92"/>
<dbReference type="OMA" id="DIMETIC"/>
<name>A0A226EM92_FOLCA</name>
<dbReference type="Proteomes" id="UP000198287">
    <property type="component" value="Unassembled WGS sequence"/>
</dbReference>
<dbReference type="SMART" id="SM00360">
    <property type="entry name" value="RRM"/>
    <property type="match status" value="2"/>
</dbReference>
<dbReference type="OrthoDB" id="3800936at2759"/>
<proteinExistence type="predicted"/>
<evidence type="ECO:0000259" key="3">
    <source>
        <dbReference type="PROSITE" id="PS50102"/>
    </source>
</evidence>
<comment type="caution">
    <text evidence="4">The sequence shown here is derived from an EMBL/GenBank/DDBJ whole genome shotgun (WGS) entry which is preliminary data.</text>
</comment>
<evidence type="ECO:0000313" key="4">
    <source>
        <dbReference type="EMBL" id="OXA58267.1"/>
    </source>
</evidence>
<dbReference type="PROSITE" id="PS50102">
    <property type="entry name" value="RRM"/>
    <property type="match status" value="1"/>
</dbReference>
<organism evidence="4 5">
    <name type="scientific">Folsomia candida</name>
    <name type="common">Springtail</name>
    <dbReference type="NCBI Taxonomy" id="158441"/>
    <lineage>
        <taxon>Eukaryota</taxon>
        <taxon>Metazoa</taxon>
        <taxon>Ecdysozoa</taxon>
        <taxon>Arthropoda</taxon>
        <taxon>Hexapoda</taxon>
        <taxon>Collembola</taxon>
        <taxon>Entomobryomorpha</taxon>
        <taxon>Isotomoidea</taxon>
        <taxon>Isotomidae</taxon>
        <taxon>Proisotominae</taxon>
        <taxon>Folsomia</taxon>
    </lineage>
</organism>
<dbReference type="InterPro" id="IPR035979">
    <property type="entry name" value="RBD_domain_sf"/>
</dbReference>